<dbReference type="Ensembl" id="ENSOTST00005082973.2">
    <property type="protein sequence ID" value="ENSOTSP00005076579.1"/>
    <property type="gene ID" value="ENSOTSG00005036091.2"/>
</dbReference>
<dbReference type="Proteomes" id="UP000694402">
    <property type="component" value="Unassembled WGS sequence"/>
</dbReference>
<keyword evidence="2" id="KW-1185">Reference proteome</keyword>
<reference evidence="1" key="1">
    <citation type="submission" date="2025-08" db="UniProtKB">
        <authorList>
            <consortium name="Ensembl"/>
        </authorList>
    </citation>
    <scope>IDENTIFICATION</scope>
</reference>
<proteinExistence type="predicted"/>
<name>A0A8C8I9S6_ONCTS</name>
<protein>
    <submittedName>
        <fullName evidence="1">Uncharacterized protein</fullName>
    </submittedName>
</protein>
<dbReference type="AlphaFoldDB" id="A0A8C8I9S6"/>
<organism evidence="1 2">
    <name type="scientific">Oncorhynchus tshawytscha</name>
    <name type="common">Chinook salmon</name>
    <name type="synonym">Salmo tshawytscha</name>
    <dbReference type="NCBI Taxonomy" id="74940"/>
    <lineage>
        <taxon>Eukaryota</taxon>
        <taxon>Metazoa</taxon>
        <taxon>Chordata</taxon>
        <taxon>Craniata</taxon>
        <taxon>Vertebrata</taxon>
        <taxon>Euteleostomi</taxon>
        <taxon>Actinopterygii</taxon>
        <taxon>Neopterygii</taxon>
        <taxon>Teleostei</taxon>
        <taxon>Protacanthopterygii</taxon>
        <taxon>Salmoniformes</taxon>
        <taxon>Salmonidae</taxon>
        <taxon>Salmoninae</taxon>
        <taxon>Oncorhynchus</taxon>
    </lineage>
</organism>
<evidence type="ECO:0000313" key="2">
    <source>
        <dbReference type="Proteomes" id="UP000694402"/>
    </source>
</evidence>
<sequence>LIEAFAAPIVNKKETSRLIKEFATSREYGACKDKGNPHPLEIIICLASDAPDIDCSKDMHISDLSPSGRINCGGLGDLFLVKTPACPPLTRSKSYYEDKQVTVALKGQLFTSSMKAKMQDYMAAVAAARAGQERGFHPLNHAVMVCIDLVARGQRGGAYTHDKYPSCQFVFAEESGQPYICTGNNLPVQEVFYGTASIDVAFGTKYKIDAQKYQTHPPRIPWISHDQTEQD</sequence>
<accession>A0A8C8I9S6</accession>
<evidence type="ECO:0000313" key="1">
    <source>
        <dbReference type="Ensembl" id="ENSOTSP00005076579.1"/>
    </source>
</evidence>
<reference evidence="1" key="2">
    <citation type="submission" date="2025-09" db="UniProtKB">
        <authorList>
            <consortium name="Ensembl"/>
        </authorList>
    </citation>
    <scope>IDENTIFICATION</scope>
</reference>
<dbReference type="GeneTree" id="ENSGT01000000222031"/>